<dbReference type="AlphaFoldDB" id="A0A8B6HAD7"/>
<organism evidence="2 3">
    <name type="scientific">Mytilus galloprovincialis</name>
    <name type="common">Mediterranean mussel</name>
    <dbReference type="NCBI Taxonomy" id="29158"/>
    <lineage>
        <taxon>Eukaryota</taxon>
        <taxon>Metazoa</taxon>
        <taxon>Spiralia</taxon>
        <taxon>Lophotrochozoa</taxon>
        <taxon>Mollusca</taxon>
        <taxon>Bivalvia</taxon>
        <taxon>Autobranchia</taxon>
        <taxon>Pteriomorphia</taxon>
        <taxon>Mytilida</taxon>
        <taxon>Mytiloidea</taxon>
        <taxon>Mytilidae</taxon>
        <taxon>Mytilinae</taxon>
        <taxon>Mytilus</taxon>
    </lineage>
</organism>
<comment type="caution">
    <text evidence="2">The sequence shown here is derived from an EMBL/GenBank/DDBJ whole genome shotgun (WGS) entry which is preliminary data.</text>
</comment>
<feature type="transmembrane region" description="Helical" evidence="1">
    <location>
        <begin position="37"/>
        <end position="60"/>
    </location>
</feature>
<evidence type="ECO:0000313" key="2">
    <source>
        <dbReference type="EMBL" id="VDI76180.1"/>
    </source>
</evidence>
<accession>A0A8B6HAD7</accession>
<dbReference type="OrthoDB" id="6180821at2759"/>
<protein>
    <submittedName>
        <fullName evidence="2">Uncharacterized protein</fullName>
    </submittedName>
</protein>
<name>A0A8B6HAD7_MYTGA</name>
<keyword evidence="1" id="KW-1133">Transmembrane helix</keyword>
<reference evidence="2" key="1">
    <citation type="submission" date="2018-11" db="EMBL/GenBank/DDBJ databases">
        <authorList>
            <person name="Alioto T."/>
            <person name="Alioto T."/>
        </authorList>
    </citation>
    <scope>NUCLEOTIDE SEQUENCE</scope>
</reference>
<gene>
    <name evidence="2" type="ORF">MGAL_10B009518</name>
</gene>
<evidence type="ECO:0000313" key="3">
    <source>
        <dbReference type="Proteomes" id="UP000596742"/>
    </source>
</evidence>
<proteinExistence type="predicted"/>
<dbReference type="EMBL" id="UYJE01009737">
    <property type="protein sequence ID" value="VDI76180.1"/>
    <property type="molecule type" value="Genomic_DNA"/>
</dbReference>
<evidence type="ECO:0000256" key="1">
    <source>
        <dbReference type="SAM" id="Phobius"/>
    </source>
</evidence>
<dbReference type="Proteomes" id="UP000596742">
    <property type="component" value="Unassembled WGS sequence"/>
</dbReference>
<sequence length="196" mass="22592">MNVSYSCDYGLQLGDKLVLHKDDVFKNDQSGLSITEFVLIIAGGSVLTILLIAVVICICCKTLTYEQLETDDPFKGNKDGIYTNKFTIYNEYCTKIEVSFVSSKPQTRTDTSFGKYGYFELWSKSTTKGMNNADIESGKNYEIILKKPFIGCNVRVKYTQYFLHYFPYPWYGRISLQHIRGNEMVFTTKGKLEYRR</sequence>
<keyword evidence="3" id="KW-1185">Reference proteome</keyword>
<keyword evidence="1" id="KW-0812">Transmembrane</keyword>
<keyword evidence="1" id="KW-0472">Membrane</keyword>